<dbReference type="InterPro" id="IPR001810">
    <property type="entry name" value="F-box_dom"/>
</dbReference>
<evidence type="ECO:0000256" key="1">
    <source>
        <dbReference type="ARBA" id="ARBA00004906"/>
    </source>
</evidence>
<dbReference type="Pfam" id="PF12014">
    <property type="entry name" value="Cyclin_D1_bind"/>
    <property type="match status" value="1"/>
</dbReference>
<dbReference type="UniPathway" id="UPA00143"/>
<gene>
    <name evidence="5" type="ORF">THITE_2079092</name>
</gene>
<evidence type="ECO:0000259" key="4">
    <source>
        <dbReference type="PROSITE" id="PS50181"/>
    </source>
</evidence>
<dbReference type="GeneID" id="11519890"/>
<feature type="compositionally biased region" description="Acidic residues" evidence="3">
    <location>
        <begin position="364"/>
        <end position="378"/>
    </location>
</feature>
<dbReference type="PROSITE" id="PS50181">
    <property type="entry name" value="FBOX"/>
    <property type="match status" value="1"/>
</dbReference>
<accession>G2R8D8</accession>
<feature type="compositionally biased region" description="Basic residues" evidence="3">
    <location>
        <begin position="385"/>
        <end position="398"/>
    </location>
</feature>
<dbReference type="OrthoDB" id="722566at2759"/>
<dbReference type="PANTHER" id="PTHR10706:SF130">
    <property type="entry name" value="F-BOX ONLY PROTEIN 31"/>
    <property type="match status" value="1"/>
</dbReference>
<dbReference type="eggNOG" id="ENOG502S1WE">
    <property type="taxonomic scope" value="Eukaryota"/>
</dbReference>
<dbReference type="EMBL" id="CP003011">
    <property type="protein sequence ID" value="AEO68196.1"/>
    <property type="molecule type" value="Genomic_DNA"/>
</dbReference>
<dbReference type="STRING" id="578455.G2R8D8"/>
<dbReference type="CDD" id="cd09917">
    <property type="entry name" value="F-box_SF"/>
    <property type="match status" value="1"/>
</dbReference>
<dbReference type="InterPro" id="IPR045048">
    <property type="entry name" value="FBXO31/39"/>
</dbReference>
<dbReference type="GO" id="GO:0016567">
    <property type="term" value="P:protein ubiquitination"/>
    <property type="evidence" value="ECO:0007669"/>
    <property type="project" value="UniProtKB-UniPathway"/>
</dbReference>
<dbReference type="InterPro" id="IPR036047">
    <property type="entry name" value="F-box-like_dom_sf"/>
</dbReference>
<dbReference type="Gene3D" id="1.20.1280.50">
    <property type="match status" value="1"/>
</dbReference>
<dbReference type="SUPFAM" id="SSF81383">
    <property type="entry name" value="F-box domain"/>
    <property type="match status" value="1"/>
</dbReference>
<dbReference type="AlphaFoldDB" id="G2R8D8"/>
<feature type="domain" description="F-box" evidence="4">
    <location>
        <begin position="7"/>
        <end position="53"/>
    </location>
</feature>
<dbReference type="KEGG" id="ttt:THITE_2079092"/>
<comment type="pathway">
    <text evidence="1">Protein modification; protein ubiquitination.</text>
</comment>
<name>G2R8D8_THETT</name>
<dbReference type="Pfam" id="PF12937">
    <property type="entry name" value="F-box-like"/>
    <property type="match status" value="1"/>
</dbReference>
<dbReference type="HOGENOM" id="CLU_020076_1_0_1"/>
<feature type="compositionally biased region" description="Acidic residues" evidence="3">
    <location>
        <begin position="329"/>
        <end position="344"/>
    </location>
</feature>
<keyword evidence="2" id="KW-0833">Ubl conjugation pathway</keyword>
<organism evidence="5 6">
    <name type="scientific">Thermothielavioides terrestris (strain ATCC 38088 / NRRL 8126)</name>
    <name type="common">Thielavia terrestris</name>
    <dbReference type="NCBI Taxonomy" id="578455"/>
    <lineage>
        <taxon>Eukaryota</taxon>
        <taxon>Fungi</taxon>
        <taxon>Dikarya</taxon>
        <taxon>Ascomycota</taxon>
        <taxon>Pezizomycotina</taxon>
        <taxon>Sordariomycetes</taxon>
        <taxon>Sordariomycetidae</taxon>
        <taxon>Sordariales</taxon>
        <taxon>Chaetomiaceae</taxon>
        <taxon>Thermothielavioides</taxon>
        <taxon>Thermothielavioides terrestris</taxon>
    </lineage>
</organism>
<keyword evidence="6" id="KW-1185">Reference proteome</keyword>
<dbReference type="RefSeq" id="XP_003654532.1">
    <property type="nucleotide sequence ID" value="XM_003654484.1"/>
</dbReference>
<feature type="region of interest" description="Disordered" evidence="3">
    <location>
        <begin position="326"/>
        <end position="405"/>
    </location>
</feature>
<evidence type="ECO:0000313" key="5">
    <source>
        <dbReference type="EMBL" id="AEO68196.1"/>
    </source>
</evidence>
<evidence type="ECO:0000256" key="3">
    <source>
        <dbReference type="SAM" id="MobiDB-lite"/>
    </source>
</evidence>
<reference evidence="5 6" key="1">
    <citation type="journal article" date="2011" name="Nat. Biotechnol.">
        <title>Comparative genomic analysis of the thermophilic biomass-degrading fungi Myceliophthora thermophila and Thielavia terrestris.</title>
        <authorList>
            <person name="Berka R.M."/>
            <person name="Grigoriev I.V."/>
            <person name="Otillar R."/>
            <person name="Salamov A."/>
            <person name="Grimwood J."/>
            <person name="Reid I."/>
            <person name="Ishmael N."/>
            <person name="John T."/>
            <person name="Darmond C."/>
            <person name="Moisan M.-C."/>
            <person name="Henrissat B."/>
            <person name="Coutinho P.M."/>
            <person name="Lombard V."/>
            <person name="Natvig D.O."/>
            <person name="Lindquist E."/>
            <person name="Schmutz J."/>
            <person name="Lucas S."/>
            <person name="Harris P."/>
            <person name="Powlowski J."/>
            <person name="Bellemare A."/>
            <person name="Taylor D."/>
            <person name="Butler G."/>
            <person name="de Vries R.P."/>
            <person name="Allijn I.E."/>
            <person name="van den Brink J."/>
            <person name="Ushinsky S."/>
            <person name="Storms R."/>
            <person name="Powell A.J."/>
            <person name="Paulsen I.T."/>
            <person name="Elbourne L.D.H."/>
            <person name="Baker S.E."/>
            <person name="Magnuson J."/>
            <person name="LaBoissiere S."/>
            <person name="Clutterbuck A.J."/>
            <person name="Martinez D."/>
            <person name="Wogulis M."/>
            <person name="de Leon A.L."/>
            <person name="Rey M.W."/>
            <person name="Tsang A."/>
        </authorList>
    </citation>
    <scope>NUCLEOTIDE SEQUENCE [LARGE SCALE GENOMIC DNA]</scope>
    <source>
        <strain evidence="6">ATCC 38088 / NRRL 8126</strain>
    </source>
</reference>
<proteinExistence type="predicted"/>
<dbReference type="PANTHER" id="PTHR10706">
    <property type="entry name" value="F-BOX FAMILY PROTEIN"/>
    <property type="match status" value="1"/>
</dbReference>
<sequence length="510" mass="57964">MLPDAEPSRLVALPPELIDRILQYLNPVDLTRVSETCRALYVRAIADYLWQPHVQDNVPGQSVHSSYPYASFRELYRAHDPRWFLPKYKIWFSDAGLPGRLIVARYDQRRGCIEAYQLVANNRDDTAVPWQADPNVLIFAFDPEVKLHLDMPIIRLPADPHNDPYVAEAEDTPANSFQPEIPMRVSTIGHLQNSFIHARRLPDTEASARLASNSSFPYRHVWPPPTIPTEDRVLGAGLQPSACLRPTDAARSRREVCDRAFRIRKWIEMREIWAPLLAPGPVHIGEEVSTYATLHPALYTPTPRRPFRGIWVGHYGGHGCEFLWIHQPDDDDDDDDDNDDDDNGDNGHDGDANGAEDGARPPEDEAEEEEGEGEDEPDANQNAPRRSRRRHRRRRRRSSSSSHDDADVYRGRLLAIKLTGDANVPRGECSWVADDLGRGGLVRVATEEPFAGVRVVRSRGHVAHTGFRSDTYVDSQLLLISHDRLAQYWTSMGHISYYHRVDIDRFLVPK</sequence>
<evidence type="ECO:0000256" key="2">
    <source>
        <dbReference type="ARBA" id="ARBA00022786"/>
    </source>
</evidence>
<dbReference type="SMART" id="SM00256">
    <property type="entry name" value="FBOX"/>
    <property type="match status" value="1"/>
</dbReference>
<evidence type="ECO:0000313" key="6">
    <source>
        <dbReference type="Proteomes" id="UP000008181"/>
    </source>
</evidence>
<dbReference type="Proteomes" id="UP000008181">
    <property type="component" value="Chromosome 3"/>
</dbReference>
<protein>
    <recommendedName>
        <fullName evidence="4">F-box domain-containing protein</fullName>
    </recommendedName>
</protein>
<feature type="compositionally biased region" description="Basic and acidic residues" evidence="3">
    <location>
        <begin position="345"/>
        <end position="363"/>
    </location>
</feature>